<dbReference type="AlphaFoldDB" id="F4RC65"/>
<dbReference type="VEuPathDB" id="FungiDB:MELLADRAFT_103726"/>
<dbReference type="Proteomes" id="UP000001072">
    <property type="component" value="Unassembled WGS sequence"/>
</dbReference>
<dbReference type="STRING" id="747676.F4RC65"/>
<dbReference type="GeneID" id="18922060"/>
<proteinExistence type="predicted"/>
<name>F4RC65_MELLP</name>
<feature type="compositionally biased region" description="Polar residues" evidence="1">
    <location>
        <begin position="1"/>
        <end position="22"/>
    </location>
</feature>
<evidence type="ECO:0000313" key="2">
    <source>
        <dbReference type="EMBL" id="EGG09683.1"/>
    </source>
</evidence>
<dbReference type="EMBL" id="GL883096">
    <property type="protein sequence ID" value="EGG09683.1"/>
    <property type="molecule type" value="Genomic_DNA"/>
</dbReference>
<dbReference type="HOGENOM" id="CLU_665766_0_0_1"/>
<evidence type="ECO:0000256" key="1">
    <source>
        <dbReference type="SAM" id="MobiDB-lite"/>
    </source>
</evidence>
<dbReference type="RefSeq" id="XP_007406737.1">
    <property type="nucleotide sequence ID" value="XM_007406675.1"/>
</dbReference>
<reference evidence="3" key="1">
    <citation type="journal article" date="2011" name="Proc. Natl. Acad. Sci. U.S.A.">
        <title>Obligate biotrophy features unraveled by the genomic analysis of rust fungi.</title>
        <authorList>
            <person name="Duplessis S."/>
            <person name="Cuomo C.A."/>
            <person name="Lin Y.-C."/>
            <person name="Aerts A."/>
            <person name="Tisserant E."/>
            <person name="Veneault-Fourrey C."/>
            <person name="Joly D.L."/>
            <person name="Hacquard S."/>
            <person name="Amselem J."/>
            <person name="Cantarel B.L."/>
            <person name="Chiu R."/>
            <person name="Coutinho P.M."/>
            <person name="Feau N."/>
            <person name="Field M."/>
            <person name="Frey P."/>
            <person name="Gelhaye E."/>
            <person name="Goldberg J."/>
            <person name="Grabherr M.G."/>
            <person name="Kodira C.D."/>
            <person name="Kohler A."/>
            <person name="Kuees U."/>
            <person name="Lindquist E.A."/>
            <person name="Lucas S.M."/>
            <person name="Mago R."/>
            <person name="Mauceli E."/>
            <person name="Morin E."/>
            <person name="Murat C."/>
            <person name="Pangilinan J.L."/>
            <person name="Park R."/>
            <person name="Pearson M."/>
            <person name="Quesneville H."/>
            <person name="Rouhier N."/>
            <person name="Sakthikumar S."/>
            <person name="Salamov A.A."/>
            <person name="Schmutz J."/>
            <person name="Selles B."/>
            <person name="Shapiro H."/>
            <person name="Tanguay P."/>
            <person name="Tuskan G.A."/>
            <person name="Henrissat B."/>
            <person name="Van de Peer Y."/>
            <person name="Rouze P."/>
            <person name="Ellis J.G."/>
            <person name="Dodds P.N."/>
            <person name="Schein J.E."/>
            <person name="Zhong S."/>
            <person name="Hamelin R.C."/>
            <person name="Grigoriev I.V."/>
            <person name="Szabo L.J."/>
            <person name="Martin F."/>
        </authorList>
    </citation>
    <scope>NUCLEOTIDE SEQUENCE [LARGE SCALE GENOMIC DNA]</scope>
    <source>
        <strain evidence="3">98AG31 / pathotype 3-4-7</strain>
    </source>
</reference>
<dbReference type="OrthoDB" id="2507659at2759"/>
<keyword evidence="3" id="KW-1185">Reference proteome</keyword>
<dbReference type="InParanoid" id="F4RC65"/>
<feature type="region of interest" description="Disordered" evidence="1">
    <location>
        <begin position="1"/>
        <end position="53"/>
    </location>
</feature>
<feature type="compositionally biased region" description="Polar residues" evidence="1">
    <location>
        <begin position="33"/>
        <end position="53"/>
    </location>
</feature>
<evidence type="ECO:0000313" key="3">
    <source>
        <dbReference type="Proteomes" id="UP000001072"/>
    </source>
</evidence>
<sequence length="379" mass="42369">MSEPDTASSSRHNDQSAHSSTARAKYPRAAKSWTDTESSFAPSGEGSETSQQLHSTLKFSTGPTLTVHELEILHKTVCNTIVPSWLTRVPHKVGMPMCGTLKAAEWLSLYTVYMVLSLVAYHNDAEPHSDASKIHLGITLATQIVNICFSRSLTPDDVNTLPYLLSQYRVVGQTMIKKHTQRGFFLNFLRNIPPKYAKEIGANIILRAAATNWKPYSPSSEIAAAIKPILHEMDCDTALQFQMTSSWKFGGKCFSTYAEHHGDSYVEFIHQGTKGYGVIHYIIRSHEHAQPMFVLHVFRDLDSQDEHKNPYRLLPHLNATVKYNHNLILKAFLTKDIIGHCAALHNPAQTFCINKPTVSLVGLQSMSMADMSSSDNRRS</sequence>
<organism evidence="3">
    <name type="scientific">Melampsora larici-populina (strain 98AG31 / pathotype 3-4-7)</name>
    <name type="common">Poplar leaf rust fungus</name>
    <dbReference type="NCBI Taxonomy" id="747676"/>
    <lineage>
        <taxon>Eukaryota</taxon>
        <taxon>Fungi</taxon>
        <taxon>Dikarya</taxon>
        <taxon>Basidiomycota</taxon>
        <taxon>Pucciniomycotina</taxon>
        <taxon>Pucciniomycetes</taxon>
        <taxon>Pucciniales</taxon>
        <taxon>Melampsoraceae</taxon>
        <taxon>Melampsora</taxon>
    </lineage>
</organism>
<gene>
    <name evidence="2" type="ORF">MELLADRAFT_103726</name>
</gene>
<dbReference type="KEGG" id="mlr:MELLADRAFT_103726"/>
<protein>
    <submittedName>
        <fullName evidence="2">Uncharacterized protein</fullName>
    </submittedName>
</protein>
<accession>F4RC65</accession>